<dbReference type="InterPro" id="IPR036045">
    <property type="entry name" value="Sec1-like_sf"/>
</dbReference>
<evidence type="ECO:0000313" key="3">
    <source>
        <dbReference type="EMBL" id="KAG2188040.1"/>
    </source>
</evidence>
<feature type="non-terminal residue" evidence="3">
    <location>
        <position position="1"/>
    </location>
</feature>
<proteinExistence type="inferred from homology"/>
<dbReference type="Gene3D" id="3.40.50.2060">
    <property type="match status" value="1"/>
</dbReference>
<dbReference type="InterPro" id="IPR043127">
    <property type="entry name" value="Sec-1-like_dom3a"/>
</dbReference>
<dbReference type="OrthoDB" id="2228at2759"/>
<dbReference type="Proteomes" id="UP000612746">
    <property type="component" value="Unassembled WGS sequence"/>
</dbReference>
<feature type="region of interest" description="Disordered" evidence="2">
    <location>
        <begin position="511"/>
        <end position="531"/>
    </location>
</feature>
<evidence type="ECO:0008006" key="5">
    <source>
        <dbReference type="Google" id="ProtNLM"/>
    </source>
</evidence>
<gene>
    <name evidence="3" type="ORF">INT44_000791</name>
</gene>
<name>A0A8H7Q9Z0_9FUNG</name>
<dbReference type="SUPFAM" id="SSF56815">
    <property type="entry name" value="Sec1/munc18-like (SM) proteins"/>
    <property type="match status" value="1"/>
</dbReference>
<dbReference type="Gene3D" id="3.40.50.1910">
    <property type="match status" value="1"/>
</dbReference>
<dbReference type="InterPro" id="IPR001619">
    <property type="entry name" value="Sec1-like"/>
</dbReference>
<feature type="compositionally biased region" description="Basic and acidic residues" evidence="2">
    <location>
        <begin position="515"/>
        <end position="528"/>
    </location>
</feature>
<dbReference type="InterPro" id="IPR043154">
    <property type="entry name" value="Sec-1-like_dom1"/>
</dbReference>
<dbReference type="PIRSF" id="PIRSF005715">
    <property type="entry name" value="VPS45_Sec1"/>
    <property type="match status" value="1"/>
</dbReference>
<sequence length="708" mass="79482">LSPLMIGIDEILKRPGGTVENRRGGFPVAEDPELGLQDVRHSRRKCDPYVKFIQKVSKPMRLVSDVVNHTLYILVVENIEKQRQPYPNLEAIYILSPCIESASRLVDDFARKGGPMYAAAHVHFTSGLDNKVFEELTRKLRVSDVSKYIQSLKEMYVDFYIRESAVFSLNSHHQFAHLFGKDSASSNRTSSAGKLEADLDDIAKQILSVCATVGENPLIRYHRPLDVKGTVNRNIPWHLAKLVQQELDNFCKLNPEFPPSRDPPLPRGTLIILDRTIDHLSPFLNEFTYQAMMTDLLNVEESPLGLKYSYEYVQEDGLTASKEIVLDEQDSVYTSIRHMHIANTTERLIESFNEFIAQNKGSGGYVLVWNGRPSSKVRSLNDMKEVMANLPQFQEMKSKYSAHMTIAADCMNEFNGHNLDTIGLTQQNLACGETPDGGSLKHIEEEMLPVLDDPYTSQYDKTRLLMLWIASSEGQVDEDKKQNLLAHARLDQEYKDAIDNLSLLGVQLSKSANKQGEKSKKEKKKQDSSQEVPFDLSRYVPVVKRVSEAHLKGTIDHSLFPLIRVAEPESKNQDTKTGKKQIPQLRVYHTKWHKKTGGSNAGPKPPSGPPVIIFVAGGITYSEIRSAYELAEAYDREVYIGSTHIITPNQFIDDLKSLDRPSVPVKPEVPAYAAATTTTTTTASTGKNLPPRTSSSQPTGSKLNLKKW</sequence>
<dbReference type="AlphaFoldDB" id="A0A8H7Q9Z0"/>
<evidence type="ECO:0000313" key="4">
    <source>
        <dbReference type="Proteomes" id="UP000612746"/>
    </source>
</evidence>
<dbReference type="Pfam" id="PF00995">
    <property type="entry name" value="Sec1"/>
    <property type="match status" value="1"/>
</dbReference>
<protein>
    <recommendedName>
        <fullName evidence="5">Sec1-like protein</fullName>
    </recommendedName>
</protein>
<reference evidence="3" key="1">
    <citation type="submission" date="2020-12" db="EMBL/GenBank/DDBJ databases">
        <title>Metabolic potential, ecology and presence of endohyphal bacteria is reflected in genomic diversity of Mucoromycotina.</title>
        <authorList>
            <person name="Muszewska A."/>
            <person name="Okrasinska A."/>
            <person name="Steczkiewicz K."/>
            <person name="Drgas O."/>
            <person name="Orlowska M."/>
            <person name="Perlinska-Lenart U."/>
            <person name="Aleksandrzak-Piekarczyk T."/>
            <person name="Szatraj K."/>
            <person name="Zielenkiewicz U."/>
            <person name="Pilsyk S."/>
            <person name="Malc E."/>
            <person name="Mieczkowski P."/>
            <person name="Kruszewska J.S."/>
            <person name="Biernat P."/>
            <person name="Pawlowska J."/>
        </authorList>
    </citation>
    <scope>NUCLEOTIDE SEQUENCE</scope>
    <source>
        <strain evidence="3">WA0000051536</strain>
    </source>
</reference>
<dbReference type="EMBL" id="JAEPRA010000002">
    <property type="protein sequence ID" value="KAG2188040.1"/>
    <property type="molecule type" value="Genomic_DNA"/>
</dbReference>
<evidence type="ECO:0000256" key="1">
    <source>
        <dbReference type="ARBA" id="ARBA00009884"/>
    </source>
</evidence>
<comment type="caution">
    <text evidence="3">The sequence shown here is derived from an EMBL/GenBank/DDBJ whole genome shotgun (WGS) entry which is preliminary data.</text>
</comment>
<dbReference type="Gene3D" id="1.25.40.60">
    <property type="match status" value="1"/>
</dbReference>
<feature type="region of interest" description="Disordered" evidence="2">
    <location>
        <begin position="669"/>
        <end position="708"/>
    </location>
</feature>
<evidence type="ECO:0000256" key="2">
    <source>
        <dbReference type="SAM" id="MobiDB-lite"/>
    </source>
</evidence>
<dbReference type="PANTHER" id="PTHR11679">
    <property type="entry name" value="VESICLE PROTEIN SORTING-ASSOCIATED"/>
    <property type="match status" value="1"/>
</dbReference>
<dbReference type="GO" id="GO:0016192">
    <property type="term" value="P:vesicle-mediated transport"/>
    <property type="evidence" value="ECO:0007669"/>
    <property type="project" value="InterPro"/>
</dbReference>
<dbReference type="InterPro" id="IPR027482">
    <property type="entry name" value="Sec1-like_dom2"/>
</dbReference>
<feature type="compositionally biased region" description="Polar residues" evidence="2">
    <location>
        <begin position="691"/>
        <end position="702"/>
    </location>
</feature>
<comment type="similarity">
    <text evidence="1">Belongs to the STXBP/unc-18/SEC1 family.</text>
</comment>
<keyword evidence="4" id="KW-1185">Reference proteome</keyword>
<organism evidence="3 4">
    <name type="scientific">Umbelopsis vinacea</name>
    <dbReference type="NCBI Taxonomy" id="44442"/>
    <lineage>
        <taxon>Eukaryota</taxon>
        <taxon>Fungi</taxon>
        <taxon>Fungi incertae sedis</taxon>
        <taxon>Mucoromycota</taxon>
        <taxon>Mucoromycotina</taxon>
        <taxon>Umbelopsidomycetes</taxon>
        <taxon>Umbelopsidales</taxon>
        <taxon>Umbelopsidaceae</taxon>
        <taxon>Umbelopsis</taxon>
    </lineage>
</organism>
<dbReference type="Gene3D" id="3.90.830.10">
    <property type="entry name" value="Syntaxin Binding Protein 1, Chain A, domain 2"/>
    <property type="match status" value="1"/>
</dbReference>
<accession>A0A8H7Q9Z0</accession>
<feature type="compositionally biased region" description="Low complexity" evidence="2">
    <location>
        <begin position="671"/>
        <end position="685"/>
    </location>
</feature>